<feature type="transmembrane region" description="Helical" evidence="1">
    <location>
        <begin position="80"/>
        <end position="105"/>
    </location>
</feature>
<dbReference type="Gene3D" id="3.30.565.10">
    <property type="entry name" value="Histidine kinase-like ATPase, C-terminal domain"/>
    <property type="match status" value="1"/>
</dbReference>
<dbReference type="PANTHER" id="PTHR34220">
    <property type="entry name" value="SENSOR HISTIDINE KINASE YPDA"/>
    <property type="match status" value="1"/>
</dbReference>
<keyword evidence="3" id="KW-0418">Kinase</keyword>
<dbReference type="InterPro" id="IPR010559">
    <property type="entry name" value="Sig_transdc_His_kin_internal"/>
</dbReference>
<reference evidence="4" key="1">
    <citation type="submission" date="2021-03" db="EMBL/GenBank/DDBJ databases">
        <title>Assistant Professor.</title>
        <authorList>
            <person name="Huq M.A."/>
        </authorList>
    </citation>
    <scope>NUCLEOTIDE SEQUENCE [LARGE SCALE GENOMIC DNA]</scope>
    <source>
        <strain evidence="4">MAH-28</strain>
    </source>
</reference>
<feature type="transmembrane region" description="Helical" evidence="1">
    <location>
        <begin position="40"/>
        <end position="59"/>
    </location>
</feature>
<keyword evidence="4" id="KW-1185">Reference proteome</keyword>
<evidence type="ECO:0000256" key="1">
    <source>
        <dbReference type="SAM" id="Phobius"/>
    </source>
</evidence>
<dbReference type="RefSeq" id="WP_209147926.1">
    <property type="nucleotide sequence ID" value="NZ_JAGHKP010000004.1"/>
</dbReference>
<dbReference type="PANTHER" id="PTHR34220:SF7">
    <property type="entry name" value="SENSOR HISTIDINE KINASE YPDA"/>
    <property type="match status" value="1"/>
</dbReference>
<protein>
    <submittedName>
        <fullName evidence="3">Histidine kinase</fullName>
    </submittedName>
</protein>
<gene>
    <name evidence="3" type="ORF">J7I43_21470</name>
</gene>
<dbReference type="Proteomes" id="UP000679126">
    <property type="component" value="Unassembled WGS sequence"/>
</dbReference>
<accession>A0ABS3YJE6</accession>
<evidence type="ECO:0000313" key="4">
    <source>
        <dbReference type="Proteomes" id="UP000679126"/>
    </source>
</evidence>
<proteinExistence type="predicted"/>
<feature type="domain" description="Signal transduction histidine kinase internal region" evidence="2">
    <location>
        <begin position="162"/>
        <end position="238"/>
    </location>
</feature>
<sequence length="348" mass="40630">MKLPVVNKIHLWSFILSMPFISLALNYVMYGNRVYTDWRIWAESVPLIYLIGLFSWFGHELYHNFTVRTFPGIDQTKRRVLMKCAVNLLVMTPSVLLILFTYHYFHILGYSLKPDDLTYGYLVGLAVNIVFETLWEVVYIIEKYKETAREMELLEEMHLQQEFENLKMKVNPHFLFNCFNTLSSLISEDKEQAETFLDELSKVYRYLLRNNENGMSTVEKEVNFIQSYYQLLKTRHGEGFSMDVQIDPVYMQYELPALSLQLLVENAVKHNVVSRQKPIAVSIVSTGSAYLEIQNNLAKKKQAAESTGIGLQNIRDKYRLLRRHDMEVREEEGRFVVKLPLIAGHSGS</sequence>
<dbReference type="InterPro" id="IPR036890">
    <property type="entry name" value="HATPase_C_sf"/>
</dbReference>
<dbReference type="EMBL" id="JAGHKP010000004">
    <property type="protein sequence ID" value="MBO9154812.1"/>
    <property type="molecule type" value="Genomic_DNA"/>
</dbReference>
<organism evidence="3 4">
    <name type="scientific">Chitinophaga chungangae</name>
    <dbReference type="NCBI Taxonomy" id="2821488"/>
    <lineage>
        <taxon>Bacteria</taxon>
        <taxon>Pseudomonadati</taxon>
        <taxon>Bacteroidota</taxon>
        <taxon>Chitinophagia</taxon>
        <taxon>Chitinophagales</taxon>
        <taxon>Chitinophagaceae</taxon>
        <taxon>Chitinophaga</taxon>
    </lineage>
</organism>
<evidence type="ECO:0000259" key="2">
    <source>
        <dbReference type="Pfam" id="PF06580"/>
    </source>
</evidence>
<dbReference type="GO" id="GO:0016301">
    <property type="term" value="F:kinase activity"/>
    <property type="evidence" value="ECO:0007669"/>
    <property type="project" value="UniProtKB-KW"/>
</dbReference>
<comment type="caution">
    <text evidence="3">The sequence shown here is derived from an EMBL/GenBank/DDBJ whole genome shotgun (WGS) entry which is preliminary data.</text>
</comment>
<dbReference type="Pfam" id="PF06580">
    <property type="entry name" value="His_kinase"/>
    <property type="match status" value="1"/>
</dbReference>
<feature type="transmembrane region" description="Helical" evidence="1">
    <location>
        <begin position="117"/>
        <end position="141"/>
    </location>
</feature>
<keyword evidence="1" id="KW-0812">Transmembrane</keyword>
<feature type="transmembrane region" description="Helical" evidence="1">
    <location>
        <begin position="9"/>
        <end position="28"/>
    </location>
</feature>
<keyword evidence="1" id="KW-1133">Transmembrane helix</keyword>
<keyword evidence="1" id="KW-0472">Membrane</keyword>
<keyword evidence="3" id="KW-0808">Transferase</keyword>
<name>A0ABS3YJE6_9BACT</name>
<dbReference type="InterPro" id="IPR050640">
    <property type="entry name" value="Bact_2-comp_sensor_kinase"/>
</dbReference>
<evidence type="ECO:0000313" key="3">
    <source>
        <dbReference type="EMBL" id="MBO9154812.1"/>
    </source>
</evidence>
<dbReference type="SUPFAM" id="SSF55874">
    <property type="entry name" value="ATPase domain of HSP90 chaperone/DNA topoisomerase II/histidine kinase"/>
    <property type="match status" value="1"/>
</dbReference>